<dbReference type="AlphaFoldDB" id="A0A8X6NK75"/>
<dbReference type="EMBL" id="BMAW01059177">
    <property type="protein sequence ID" value="GFT19858.1"/>
    <property type="molecule type" value="Genomic_DNA"/>
</dbReference>
<proteinExistence type="predicted"/>
<dbReference type="Proteomes" id="UP000887013">
    <property type="component" value="Unassembled WGS sequence"/>
</dbReference>
<evidence type="ECO:0000313" key="2">
    <source>
        <dbReference type="Proteomes" id="UP000887013"/>
    </source>
</evidence>
<organism evidence="1 2">
    <name type="scientific">Nephila pilipes</name>
    <name type="common">Giant wood spider</name>
    <name type="synonym">Nephila maculata</name>
    <dbReference type="NCBI Taxonomy" id="299642"/>
    <lineage>
        <taxon>Eukaryota</taxon>
        <taxon>Metazoa</taxon>
        <taxon>Ecdysozoa</taxon>
        <taxon>Arthropoda</taxon>
        <taxon>Chelicerata</taxon>
        <taxon>Arachnida</taxon>
        <taxon>Araneae</taxon>
        <taxon>Araneomorphae</taxon>
        <taxon>Entelegynae</taxon>
        <taxon>Araneoidea</taxon>
        <taxon>Nephilidae</taxon>
        <taxon>Nephila</taxon>
    </lineage>
</organism>
<keyword evidence="2" id="KW-1185">Reference proteome</keyword>
<comment type="caution">
    <text evidence="1">The sequence shown here is derived from an EMBL/GenBank/DDBJ whole genome shotgun (WGS) entry which is preliminary data.</text>
</comment>
<gene>
    <name evidence="1" type="ORF">NPIL_565501</name>
</gene>
<evidence type="ECO:0000313" key="1">
    <source>
        <dbReference type="EMBL" id="GFT19858.1"/>
    </source>
</evidence>
<reference evidence="1" key="1">
    <citation type="submission" date="2020-08" db="EMBL/GenBank/DDBJ databases">
        <title>Multicomponent nature underlies the extraordinary mechanical properties of spider dragline silk.</title>
        <authorList>
            <person name="Kono N."/>
            <person name="Nakamura H."/>
            <person name="Mori M."/>
            <person name="Yoshida Y."/>
            <person name="Ohtoshi R."/>
            <person name="Malay A.D."/>
            <person name="Moran D.A.P."/>
            <person name="Tomita M."/>
            <person name="Numata K."/>
            <person name="Arakawa K."/>
        </authorList>
    </citation>
    <scope>NUCLEOTIDE SEQUENCE</scope>
</reference>
<protein>
    <submittedName>
        <fullName evidence="1">Uncharacterized protein</fullName>
    </submittedName>
</protein>
<name>A0A8X6NK75_NEPPI</name>
<sequence length="104" mass="12429">MMIDDHFSTKIDDFGDKRRFLKKPESDSNYARNRYRIFPVMSLGQQLRALRQQRMRKRFYSDFTTARSCITFNISLKSCMRRKDQSSPMPEFGNPINHCLLPEN</sequence>
<accession>A0A8X6NK75</accession>